<dbReference type="RefSeq" id="WP_189646034.1">
    <property type="nucleotide sequence ID" value="NZ_BMRC01000002.1"/>
</dbReference>
<gene>
    <name evidence="3" type="ORF">ACFFV7_16590</name>
</gene>
<evidence type="ECO:0008006" key="5">
    <source>
        <dbReference type="Google" id="ProtNLM"/>
    </source>
</evidence>
<dbReference type="EMBL" id="JBHMEI010000013">
    <property type="protein sequence ID" value="MFB9202818.1"/>
    <property type="molecule type" value="Genomic_DNA"/>
</dbReference>
<evidence type="ECO:0000313" key="4">
    <source>
        <dbReference type="Proteomes" id="UP001589647"/>
    </source>
</evidence>
<feature type="transmembrane region" description="Helical" evidence="2">
    <location>
        <begin position="43"/>
        <end position="62"/>
    </location>
</feature>
<sequence>MDPRALPPRLVIDPSLPPEVSVELRSSPHILRMARSGKRMDPSFSPVLLFALPALLLMVWIVTDRPEVALISGIGMGLIALIRWMALDSSHRIVKRRLRLANTHADRFILPEDLDRPCQMLLRRAQDAAEAVLNSKVHKAGLIDSVENQVSLPEEIWQIAHRLRRLSSMHAEHGRLIPRELPPGMEDAFKPYTSALDTAWTSLSHRVRHLEKYAKQVLKADKVFHAHRRLEALAAKTPEYQQLLADTVRDELAHERIRELADQAAHVRKLFEESVMQARQAAGELLRTPFSDTYGTGAIGRQATTGPQRHPSRDS</sequence>
<comment type="caution">
    <text evidence="3">The sequence shown here is derived from an EMBL/GenBank/DDBJ whole genome shotgun (WGS) entry which is preliminary data.</text>
</comment>
<feature type="transmembrane region" description="Helical" evidence="2">
    <location>
        <begin position="68"/>
        <end position="87"/>
    </location>
</feature>
<accession>A0ABV5IFE6</accession>
<organism evidence="3 4">
    <name type="scientific">Nonomuraea spiralis</name>
    <dbReference type="NCBI Taxonomy" id="46182"/>
    <lineage>
        <taxon>Bacteria</taxon>
        <taxon>Bacillati</taxon>
        <taxon>Actinomycetota</taxon>
        <taxon>Actinomycetes</taxon>
        <taxon>Streptosporangiales</taxon>
        <taxon>Streptosporangiaceae</taxon>
        <taxon>Nonomuraea</taxon>
    </lineage>
</organism>
<dbReference type="Proteomes" id="UP001589647">
    <property type="component" value="Unassembled WGS sequence"/>
</dbReference>
<protein>
    <recommendedName>
        <fullName evidence="5">5-bromo-4-chloroindolyl phosphate hydrolysis protein</fullName>
    </recommendedName>
</protein>
<evidence type="ECO:0000313" key="3">
    <source>
        <dbReference type="EMBL" id="MFB9202818.1"/>
    </source>
</evidence>
<proteinExistence type="predicted"/>
<keyword evidence="4" id="KW-1185">Reference proteome</keyword>
<keyword evidence="2" id="KW-1133">Transmembrane helix</keyword>
<reference evidence="3 4" key="1">
    <citation type="submission" date="2024-09" db="EMBL/GenBank/DDBJ databases">
        <authorList>
            <person name="Sun Q."/>
            <person name="Mori K."/>
        </authorList>
    </citation>
    <scope>NUCLEOTIDE SEQUENCE [LARGE SCALE GENOMIC DNA]</scope>
    <source>
        <strain evidence="3 4">CCM 3426</strain>
    </source>
</reference>
<evidence type="ECO:0000256" key="1">
    <source>
        <dbReference type="SAM" id="MobiDB-lite"/>
    </source>
</evidence>
<keyword evidence="2" id="KW-0472">Membrane</keyword>
<keyword evidence="2" id="KW-0812">Transmembrane</keyword>
<name>A0ABV5IFE6_9ACTN</name>
<feature type="region of interest" description="Disordered" evidence="1">
    <location>
        <begin position="294"/>
        <end position="315"/>
    </location>
</feature>
<evidence type="ECO:0000256" key="2">
    <source>
        <dbReference type="SAM" id="Phobius"/>
    </source>
</evidence>